<keyword evidence="9" id="KW-0807">Transducer</keyword>
<dbReference type="PANTHER" id="PTHR46953">
    <property type="entry name" value="G-PROTEIN COUPLED RECEPTOR MTH-LIKE 1-RELATED"/>
    <property type="match status" value="1"/>
</dbReference>
<dbReference type="Pfam" id="PF00002">
    <property type="entry name" value="7tm_2"/>
    <property type="match status" value="1"/>
</dbReference>
<dbReference type="InterPro" id="IPR052808">
    <property type="entry name" value="GPCR_Mth-like"/>
</dbReference>
<evidence type="ECO:0000313" key="14">
    <source>
        <dbReference type="Proteomes" id="UP001430953"/>
    </source>
</evidence>
<dbReference type="InterPro" id="IPR010596">
    <property type="entry name" value="Methuselah_N_dom"/>
</dbReference>
<protein>
    <recommendedName>
        <fullName evidence="12">G-protein coupled receptors family 2 profile 2 domain-containing protein</fullName>
    </recommendedName>
</protein>
<evidence type="ECO:0000256" key="3">
    <source>
        <dbReference type="ARBA" id="ARBA00022692"/>
    </source>
</evidence>
<dbReference type="Gene3D" id="1.20.1070.10">
    <property type="entry name" value="Rhodopsin 7-helix transmembrane proteins"/>
    <property type="match status" value="1"/>
</dbReference>
<feature type="transmembrane region" description="Helical" evidence="10">
    <location>
        <begin position="410"/>
        <end position="436"/>
    </location>
</feature>
<dbReference type="InterPro" id="IPR023311">
    <property type="entry name" value="Methusela_ecto_dom_2"/>
</dbReference>
<dbReference type="Proteomes" id="UP001430953">
    <property type="component" value="Unassembled WGS sequence"/>
</dbReference>
<dbReference type="InterPro" id="IPR000832">
    <property type="entry name" value="GPCR_2_secretin-like"/>
</dbReference>
<dbReference type="EMBL" id="JADYXP020000005">
    <property type="protein sequence ID" value="KAL0124913.1"/>
    <property type="molecule type" value="Genomic_DNA"/>
</dbReference>
<feature type="transmembrane region" description="Helical" evidence="10">
    <location>
        <begin position="495"/>
        <end position="514"/>
    </location>
</feature>
<evidence type="ECO:0000256" key="5">
    <source>
        <dbReference type="ARBA" id="ARBA00022989"/>
    </source>
</evidence>
<evidence type="ECO:0000256" key="9">
    <source>
        <dbReference type="ARBA" id="ARBA00023224"/>
    </source>
</evidence>
<proteinExistence type="inferred from homology"/>
<evidence type="ECO:0000259" key="12">
    <source>
        <dbReference type="PROSITE" id="PS50261"/>
    </source>
</evidence>
<gene>
    <name evidence="13" type="ORF">PUN28_006639</name>
</gene>
<evidence type="ECO:0000256" key="11">
    <source>
        <dbReference type="SAM" id="SignalP"/>
    </source>
</evidence>
<keyword evidence="6" id="KW-0297">G-protein coupled receptor</keyword>
<dbReference type="Pfam" id="PF06652">
    <property type="entry name" value="Methuselah_N"/>
    <property type="match status" value="1"/>
</dbReference>
<keyword evidence="7 10" id="KW-0472">Membrane</keyword>
<keyword evidence="8" id="KW-0675">Receptor</keyword>
<feature type="transmembrane region" description="Helical" evidence="10">
    <location>
        <begin position="316"/>
        <end position="339"/>
    </location>
</feature>
<evidence type="ECO:0000256" key="10">
    <source>
        <dbReference type="SAM" id="Phobius"/>
    </source>
</evidence>
<reference evidence="13 14" key="1">
    <citation type="submission" date="2023-03" db="EMBL/GenBank/DDBJ databases">
        <title>High recombination rates correlate with genetic variation in Cardiocondyla obscurior ants.</title>
        <authorList>
            <person name="Errbii M."/>
        </authorList>
    </citation>
    <scope>NUCLEOTIDE SEQUENCE [LARGE SCALE GENOMIC DNA]</scope>
    <source>
        <strain evidence="13">Alpha-2009</strain>
        <tissue evidence="13">Whole body</tissue>
    </source>
</reference>
<dbReference type="Gene3D" id="2.170.180.11">
    <property type="entry name" value="Methuselah ectodomain, domain 2"/>
    <property type="match status" value="1"/>
</dbReference>
<feature type="transmembrane region" description="Helical" evidence="10">
    <location>
        <begin position="251"/>
        <end position="272"/>
    </location>
</feature>
<accession>A0AAW2GB99</accession>
<feature type="domain" description="G-protein coupled receptors family 2 profile 2" evidence="12">
    <location>
        <begin position="248"/>
        <end position="516"/>
    </location>
</feature>
<evidence type="ECO:0000256" key="4">
    <source>
        <dbReference type="ARBA" id="ARBA00022729"/>
    </source>
</evidence>
<dbReference type="GO" id="GO:0016020">
    <property type="term" value="C:membrane"/>
    <property type="evidence" value="ECO:0007669"/>
    <property type="project" value="InterPro"/>
</dbReference>
<dbReference type="CDD" id="cd15039">
    <property type="entry name" value="7tmB3_Methuselah-like"/>
    <property type="match status" value="1"/>
</dbReference>
<organism evidence="13 14">
    <name type="scientific">Cardiocondyla obscurior</name>
    <dbReference type="NCBI Taxonomy" id="286306"/>
    <lineage>
        <taxon>Eukaryota</taxon>
        <taxon>Metazoa</taxon>
        <taxon>Ecdysozoa</taxon>
        <taxon>Arthropoda</taxon>
        <taxon>Hexapoda</taxon>
        <taxon>Insecta</taxon>
        <taxon>Pterygota</taxon>
        <taxon>Neoptera</taxon>
        <taxon>Endopterygota</taxon>
        <taxon>Hymenoptera</taxon>
        <taxon>Apocrita</taxon>
        <taxon>Aculeata</taxon>
        <taxon>Formicoidea</taxon>
        <taxon>Formicidae</taxon>
        <taxon>Myrmicinae</taxon>
        <taxon>Cardiocondyla</taxon>
    </lineage>
</organism>
<comment type="similarity">
    <text evidence="2">Belongs to the G-protein coupled receptor 2 family. Mth subfamily.</text>
</comment>
<evidence type="ECO:0000256" key="6">
    <source>
        <dbReference type="ARBA" id="ARBA00023040"/>
    </source>
</evidence>
<keyword evidence="5 10" id="KW-1133">Transmembrane helix</keyword>
<feature type="chain" id="PRO_5043777684" description="G-protein coupled receptors family 2 profile 2 domain-containing protein" evidence="11">
    <location>
        <begin position="22"/>
        <end position="582"/>
    </location>
</feature>
<dbReference type="AlphaFoldDB" id="A0AAW2GB99"/>
<dbReference type="GO" id="GO:0004930">
    <property type="term" value="F:G protein-coupled receptor activity"/>
    <property type="evidence" value="ECO:0007669"/>
    <property type="project" value="UniProtKB-KW"/>
</dbReference>
<evidence type="ECO:0000256" key="7">
    <source>
        <dbReference type="ARBA" id="ARBA00023136"/>
    </source>
</evidence>
<feature type="transmembrane region" description="Helical" evidence="10">
    <location>
        <begin position="462"/>
        <end position="483"/>
    </location>
</feature>
<dbReference type="SUPFAM" id="SSF63877">
    <property type="entry name" value="Methuselah ectodomain"/>
    <property type="match status" value="1"/>
</dbReference>
<name>A0AAW2GB99_9HYME</name>
<comment type="subcellular location">
    <subcellularLocation>
        <location evidence="1">Endomembrane system</location>
        <topology evidence="1">Multi-pass membrane protein</topology>
    </subcellularLocation>
</comment>
<dbReference type="PANTHER" id="PTHR46953:SF1">
    <property type="entry name" value="G-PROTEIN COUPLED RECEPTOR MTH-LIKE 1-RELATED"/>
    <property type="match status" value="1"/>
</dbReference>
<comment type="caution">
    <text evidence="13">The sequence shown here is derived from an EMBL/GenBank/DDBJ whole genome shotgun (WGS) entry which is preliminary data.</text>
</comment>
<dbReference type="GO" id="GO:0012505">
    <property type="term" value="C:endomembrane system"/>
    <property type="evidence" value="ECO:0007669"/>
    <property type="project" value="UniProtKB-SubCell"/>
</dbReference>
<feature type="transmembrane region" description="Helical" evidence="10">
    <location>
        <begin position="359"/>
        <end position="383"/>
    </location>
</feature>
<dbReference type="GO" id="GO:0007166">
    <property type="term" value="P:cell surface receptor signaling pathway"/>
    <property type="evidence" value="ECO:0007669"/>
    <property type="project" value="InterPro"/>
</dbReference>
<evidence type="ECO:0000256" key="2">
    <source>
        <dbReference type="ARBA" id="ARBA00008979"/>
    </source>
</evidence>
<evidence type="ECO:0000313" key="13">
    <source>
        <dbReference type="EMBL" id="KAL0124913.1"/>
    </source>
</evidence>
<evidence type="ECO:0000256" key="8">
    <source>
        <dbReference type="ARBA" id="ARBA00023170"/>
    </source>
</evidence>
<evidence type="ECO:0000256" key="1">
    <source>
        <dbReference type="ARBA" id="ARBA00004127"/>
    </source>
</evidence>
<keyword evidence="4 11" id="KW-0732">Signal</keyword>
<dbReference type="InterPro" id="IPR036272">
    <property type="entry name" value="Methuselah_N_sf"/>
</dbReference>
<keyword evidence="3 10" id="KW-0812">Transmembrane</keyword>
<feature type="signal peptide" evidence="11">
    <location>
        <begin position="1"/>
        <end position="21"/>
    </location>
</feature>
<dbReference type="InterPro" id="IPR017981">
    <property type="entry name" value="GPCR_2-like_7TM"/>
</dbReference>
<keyword evidence="14" id="KW-1185">Reference proteome</keyword>
<sequence>MYPSIVRWFYVLLFVASLSESLRNFTNNDGKEDNLSARHDVLVNSTKDDEMQLYNLHENSAKNSNETYTKIQKENEQTSRANSTEVNEKSNFTREFDENLTKIGRENNSISYKIDRNFNTDDYNDAIVIVSNEACENETCIQLCCPFGDRLTLEKKCIAGEKNYSFPDIRQNNSEIKKLDEVFQLTVRDPCVVQRSAHRVLNPGEYAFLVNGSLYEDPHQLIPSTSYCLGVSDRNIYDAIVCMNQIGFPTYMSVCLLVSLPFLLLTFVVYSILPEVQNVHSYTLRVHVASLFTTNVVIFCVQEIPELSEWKYCIPLAYIFNFSMLSGCFWLNATCFDIWWTFRKLNLHQKNKNQKKRKFIIYSLYAWGVTFSINVACAIMDHAPGIPKSLIRPEMCKTKFWFGRDDALTVYYYGPTGAALFANICFFVATALAILYHNKHTAHQLKSSESRRYEKRKRKFNTYLKLFIVMGVSWSMGIILWLINASDSIPQMVWNISYTIDILQGVIIFVIYVCKQKIFRLLLKRFGWQKRIPFSSTSTSSRCTRTSSTMSYVSSISESVSMQKITPSVNPQTNQHVEPSAI</sequence>
<dbReference type="PROSITE" id="PS50261">
    <property type="entry name" value="G_PROTEIN_RECEP_F2_4"/>
    <property type="match status" value="1"/>
</dbReference>